<proteinExistence type="predicted"/>
<feature type="domain" description="GmrSD restriction endonucleases C-terminal" evidence="2">
    <location>
        <begin position="106"/>
        <end position="241"/>
    </location>
</feature>
<evidence type="ECO:0000259" key="2">
    <source>
        <dbReference type="Pfam" id="PF07510"/>
    </source>
</evidence>
<dbReference type="InterPro" id="IPR011089">
    <property type="entry name" value="GmrSD_C"/>
</dbReference>
<dbReference type="OrthoDB" id="5196645at2"/>
<feature type="region of interest" description="Disordered" evidence="1">
    <location>
        <begin position="16"/>
        <end position="51"/>
    </location>
</feature>
<feature type="compositionally biased region" description="Low complexity" evidence="1">
    <location>
        <begin position="19"/>
        <end position="33"/>
    </location>
</feature>
<keyword evidence="3" id="KW-0255">Endonuclease</keyword>
<dbReference type="Pfam" id="PF07510">
    <property type="entry name" value="GmrSD_C"/>
    <property type="match status" value="1"/>
</dbReference>
<name>A0A2R4TED0_9ACTN</name>
<evidence type="ECO:0000313" key="4">
    <source>
        <dbReference type="Proteomes" id="UP000244201"/>
    </source>
</evidence>
<dbReference type="PANTHER" id="PTHR24094">
    <property type="entry name" value="SECRETED PROTEIN"/>
    <property type="match status" value="1"/>
</dbReference>
<keyword evidence="3" id="KW-0540">Nuclease</keyword>
<evidence type="ECO:0000313" key="3">
    <source>
        <dbReference type="EMBL" id="AVZ77488.1"/>
    </source>
</evidence>
<reference evidence="3 4" key="1">
    <citation type="submission" date="2018-01" db="EMBL/GenBank/DDBJ databases">
        <title>Complete genome sequence of Streptomyces lunaelactis MM109T, a Ferroverdin A producer isolated from cave moonmilk deposits.</title>
        <authorList>
            <person name="Naome A."/>
            <person name="Martinet L."/>
            <person name="Maciejewska M."/>
            <person name="Anderssen S."/>
            <person name="Adam D."/>
            <person name="Tenconi E."/>
            <person name="Deflandre B."/>
            <person name="Arguelles-Arias A."/>
            <person name="Calusinska M."/>
            <person name="Copieters W."/>
            <person name="Karim L."/>
            <person name="Hanikenne M."/>
            <person name="Baurain D."/>
            <person name="van Wezel G."/>
            <person name="Smargiasso N."/>
            <person name="de Pauw E."/>
            <person name="Delfosse P."/>
            <person name="Rigali S."/>
        </authorList>
    </citation>
    <scope>NUCLEOTIDE SEQUENCE [LARGE SCALE GENOMIC DNA]</scope>
    <source>
        <strain evidence="3 4">MM109</strain>
    </source>
</reference>
<dbReference type="PANTHER" id="PTHR24094:SF15">
    <property type="entry name" value="AMP-DEPENDENT SYNTHETASE_LIGASE DOMAIN-CONTAINING PROTEIN-RELATED"/>
    <property type="match status" value="1"/>
</dbReference>
<keyword evidence="4" id="KW-1185">Reference proteome</keyword>
<keyword evidence="3" id="KW-0378">Hydrolase</keyword>
<sequence>MTAVVAGALLTGCEGGLPGDAKASDSAAAPTAPGSGGGTSPLANPEGTKPGLAAITSEQDRAAARRLIEKVSTKGRGPRTGYARDRFGYAWMDSADGVPLARNGCDTRNDLIRRDGLNLRFRAGSDCVVIAMTLHDPYTGTTIEWRKENASEVQVDHVVPLSYSWQMGSSRWPLNKRKQFANDVLNLIPVEGRANSAKRDSGPASWLPPNKRIRCSYAVRVSQVAVKYGLPVTAADKRTMLTQCGG</sequence>
<accession>A0A2R4TED0</accession>
<dbReference type="GO" id="GO:0004519">
    <property type="term" value="F:endonuclease activity"/>
    <property type="evidence" value="ECO:0007669"/>
    <property type="project" value="UniProtKB-KW"/>
</dbReference>
<gene>
    <name evidence="3" type="ORF">SLUN_16025</name>
</gene>
<dbReference type="Proteomes" id="UP000244201">
    <property type="component" value="Chromosome"/>
</dbReference>
<protein>
    <submittedName>
        <fullName evidence="3">HNH endonuclease</fullName>
    </submittedName>
</protein>
<dbReference type="EMBL" id="CP026304">
    <property type="protein sequence ID" value="AVZ77488.1"/>
    <property type="molecule type" value="Genomic_DNA"/>
</dbReference>
<dbReference type="AlphaFoldDB" id="A0A2R4TED0"/>
<dbReference type="KEGG" id="slk:SLUN_16025"/>
<organism evidence="3 4">
    <name type="scientific">Streptomyces lunaelactis</name>
    <dbReference type="NCBI Taxonomy" id="1535768"/>
    <lineage>
        <taxon>Bacteria</taxon>
        <taxon>Bacillati</taxon>
        <taxon>Actinomycetota</taxon>
        <taxon>Actinomycetes</taxon>
        <taxon>Kitasatosporales</taxon>
        <taxon>Streptomycetaceae</taxon>
        <taxon>Streptomyces</taxon>
    </lineage>
</organism>
<evidence type="ECO:0000256" key="1">
    <source>
        <dbReference type="SAM" id="MobiDB-lite"/>
    </source>
</evidence>